<sequence>MDIGVLGILVPTFYGSGIFNEDPVTLVVVGGMVFSFFLMPHILLKLLQKPKWTEIDSITRSIRLIEANKQVRTISWDSLQFLTYSEYTYTVKTKNGSKTITVFTVLGAADGDTIALAESTNFPELRLIGEKIAKFLKFSIKDESGVLIPYTELDLPIHKRKIPKEVWDSEITFSPSSQLSIEKVGQDNLLKSNYNPKLYTVVAVSVSFAFTLMIHFSIGSAFDLSVTAWETFPPNTYQMTFFILSFGFGFLPLAYVWWNKTKKKEIQISEDVMYWNGKAYPFANWEEILLKQNTLYLVNDHSTETYPLHFFCETSDSIQVRNWIQKEIGKKSGTSEEFGRF</sequence>
<evidence type="ECO:0000256" key="1">
    <source>
        <dbReference type="SAM" id="Phobius"/>
    </source>
</evidence>
<proteinExistence type="predicted"/>
<name>A0ABY2NMI8_9LEPT</name>
<protein>
    <recommendedName>
        <fullName evidence="4">YcxB-like protein domain-containing protein</fullName>
    </recommendedName>
</protein>
<organism evidence="2 3">
    <name type="scientific">Leptospira vanthielii</name>
    <dbReference type="NCBI Taxonomy" id="293085"/>
    <lineage>
        <taxon>Bacteria</taxon>
        <taxon>Pseudomonadati</taxon>
        <taxon>Spirochaetota</taxon>
        <taxon>Spirochaetia</taxon>
        <taxon>Leptospirales</taxon>
        <taxon>Leptospiraceae</taxon>
        <taxon>Leptospira</taxon>
    </lineage>
</organism>
<evidence type="ECO:0000313" key="3">
    <source>
        <dbReference type="Proteomes" id="UP000298112"/>
    </source>
</evidence>
<evidence type="ECO:0000313" key="2">
    <source>
        <dbReference type="EMBL" id="TGM51635.1"/>
    </source>
</evidence>
<accession>A0ABY2NMI8</accession>
<feature type="transmembrane region" description="Helical" evidence="1">
    <location>
        <begin position="238"/>
        <end position="258"/>
    </location>
</feature>
<feature type="transmembrane region" description="Helical" evidence="1">
    <location>
        <begin position="198"/>
        <end position="218"/>
    </location>
</feature>
<dbReference type="EMBL" id="RQHF01000030">
    <property type="protein sequence ID" value="TGM51635.1"/>
    <property type="molecule type" value="Genomic_DNA"/>
</dbReference>
<comment type="caution">
    <text evidence="2">The sequence shown here is derived from an EMBL/GenBank/DDBJ whole genome shotgun (WGS) entry which is preliminary data.</text>
</comment>
<keyword evidence="3" id="KW-1185">Reference proteome</keyword>
<gene>
    <name evidence="2" type="ORF">EHQ95_14180</name>
</gene>
<evidence type="ECO:0008006" key="4">
    <source>
        <dbReference type="Google" id="ProtNLM"/>
    </source>
</evidence>
<keyword evidence="1" id="KW-0812">Transmembrane</keyword>
<reference evidence="3" key="1">
    <citation type="journal article" date="2019" name="PLoS Negl. Trop. Dis.">
        <title>Revisiting the worldwide diversity of Leptospira species in the environment.</title>
        <authorList>
            <person name="Vincent A.T."/>
            <person name="Schiettekatte O."/>
            <person name="Bourhy P."/>
            <person name="Veyrier F.J."/>
            <person name="Picardeau M."/>
        </authorList>
    </citation>
    <scope>NUCLEOTIDE SEQUENCE [LARGE SCALE GENOMIC DNA]</scope>
    <source>
        <strain evidence="3">201601955</strain>
    </source>
</reference>
<keyword evidence="1" id="KW-0472">Membrane</keyword>
<keyword evidence="1" id="KW-1133">Transmembrane helix</keyword>
<dbReference type="Proteomes" id="UP000298112">
    <property type="component" value="Unassembled WGS sequence"/>
</dbReference>
<feature type="transmembrane region" description="Helical" evidence="1">
    <location>
        <begin position="24"/>
        <end position="44"/>
    </location>
</feature>